<accession>A0A0D7BEJ0</accession>
<dbReference type="EMBL" id="KN880493">
    <property type="protein sequence ID" value="KIY68957.1"/>
    <property type="molecule type" value="Genomic_DNA"/>
</dbReference>
<sequence>MRSDRPPEYSTSNTRVSFAASIVLRPLPVASQSAVDSAIIERTRMDCYLLGKGTLGWIATSLGKAHCKLGRWASPPLSYPTRRWWILGGGLLDAQSLNGGTHVARVLDQGLGSGQGRGERGGASLRVDMSMGGLRDARLGSAFALPFSAGAAAPSPRLPPGPWTQDMGSCSRPWTVTVCFDARTIRQRRFVCCSNQEVGDADEFAGDLVNNITAEYCMSRALGWASVMGNAQGEQVYGSASIRRDEWAWKGKRGGVCDPINGLVQVVHLCLASSTSVLAVTSETNLLKREEKDV</sequence>
<evidence type="ECO:0000313" key="2">
    <source>
        <dbReference type="Proteomes" id="UP000054007"/>
    </source>
</evidence>
<name>A0A0D7BEJ0_9AGAR</name>
<dbReference type="AlphaFoldDB" id="A0A0D7BEJ0"/>
<keyword evidence="2" id="KW-1185">Reference proteome</keyword>
<evidence type="ECO:0000313" key="1">
    <source>
        <dbReference type="EMBL" id="KIY68957.1"/>
    </source>
</evidence>
<protein>
    <submittedName>
        <fullName evidence="1">Uncharacterized protein</fullName>
    </submittedName>
</protein>
<proteinExistence type="predicted"/>
<reference evidence="1 2" key="1">
    <citation type="journal article" date="2015" name="Fungal Genet. Biol.">
        <title>Evolution of novel wood decay mechanisms in Agaricales revealed by the genome sequences of Fistulina hepatica and Cylindrobasidium torrendii.</title>
        <authorList>
            <person name="Floudas D."/>
            <person name="Held B.W."/>
            <person name="Riley R."/>
            <person name="Nagy L.G."/>
            <person name="Koehler G."/>
            <person name="Ransdell A.S."/>
            <person name="Younus H."/>
            <person name="Chow J."/>
            <person name="Chiniquy J."/>
            <person name="Lipzen A."/>
            <person name="Tritt A."/>
            <person name="Sun H."/>
            <person name="Haridas S."/>
            <person name="LaButti K."/>
            <person name="Ohm R.A."/>
            <person name="Kues U."/>
            <person name="Blanchette R.A."/>
            <person name="Grigoriev I.V."/>
            <person name="Minto R.E."/>
            <person name="Hibbett D.S."/>
        </authorList>
    </citation>
    <scope>NUCLEOTIDE SEQUENCE [LARGE SCALE GENOMIC DNA]</scope>
    <source>
        <strain evidence="1 2">FP15055 ss-10</strain>
    </source>
</reference>
<organism evidence="1 2">
    <name type="scientific">Cylindrobasidium torrendii FP15055 ss-10</name>
    <dbReference type="NCBI Taxonomy" id="1314674"/>
    <lineage>
        <taxon>Eukaryota</taxon>
        <taxon>Fungi</taxon>
        <taxon>Dikarya</taxon>
        <taxon>Basidiomycota</taxon>
        <taxon>Agaricomycotina</taxon>
        <taxon>Agaricomycetes</taxon>
        <taxon>Agaricomycetidae</taxon>
        <taxon>Agaricales</taxon>
        <taxon>Marasmiineae</taxon>
        <taxon>Physalacriaceae</taxon>
        <taxon>Cylindrobasidium</taxon>
    </lineage>
</organism>
<dbReference type="Proteomes" id="UP000054007">
    <property type="component" value="Unassembled WGS sequence"/>
</dbReference>
<gene>
    <name evidence="1" type="ORF">CYLTODRAFT_410012</name>
</gene>